<dbReference type="AlphaFoldDB" id="A0A4R0JC54"/>
<dbReference type="Pfam" id="PF10722">
    <property type="entry name" value="YbjN"/>
    <property type="match status" value="1"/>
</dbReference>
<evidence type="ECO:0000313" key="1">
    <source>
        <dbReference type="EMBL" id="TCC17993.1"/>
    </source>
</evidence>
<comment type="caution">
    <text evidence="2">The sequence shown here is derived from an EMBL/GenBank/DDBJ whole genome shotgun (WGS) entry which is preliminary data.</text>
</comment>
<sequence length="146" mass="17022">MARPYDDAVSLVVPDQELIKDLLEQLEVKHFVDEEGDLAAPYETFRTYFMFRGEEDQRTLAVRTFYDRVHTLDDKPRLLDVIDDWNRRALWPKVYSHTGDNGVVRLIGESQMLIADGIGKGLFFQTTVTWIRAAVEFDRWLVEQLG</sequence>
<organism evidence="2 4">
    <name type="scientific">Kribbella speibonae</name>
    <dbReference type="NCBI Taxonomy" id="1572660"/>
    <lineage>
        <taxon>Bacteria</taxon>
        <taxon>Bacillati</taxon>
        <taxon>Actinomycetota</taxon>
        <taxon>Actinomycetes</taxon>
        <taxon>Propionibacteriales</taxon>
        <taxon>Kribbellaceae</taxon>
        <taxon>Kribbella</taxon>
    </lineage>
</organism>
<dbReference type="EMBL" id="SJKC01000001">
    <property type="protein sequence ID" value="TCC42008.1"/>
    <property type="molecule type" value="Genomic_DNA"/>
</dbReference>
<evidence type="ECO:0000313" key="2">
    <source>
        <dbReference type="EMBL" id="TCC42008.1"/>
    </source>
</evidence>
<dbReference type="Proteomes" id="UP000292385">
    <property type="component" value="Unassembled WGS sequence"/>
</dbReference>
<proteinExistence type="predicted"/>
<reference evidence="3 4" key="1">
    <citation type="submission" date="2019-02" db="EMBL/GenBank/DDBJ databases">
        <title>Kribbella capetownensis sp. nov. and Kribbella speibonae sp. nov., isolated from soil.</title>
        <authorList>
            <person name="Curtis S.M."/>
            <person name="Norton I."/>
            <person name="Everest G.J."/>
            <person name="Meyers P.R."/>
        </authorList>
    </citation>
    <scope>NUCLEOTIDE SEQUENCE [LARGE SCALE GENOMIC DNA]</scope>
    <source>
        <strain evidence="1 3">SK5</strain>
        <strain evidence="2 4">YM55</strain>
    </source>
</reference>
<dbReference type="EMBL" id="SJJY01000010">
    <property type="protein sequence ID" value="TCC17993.1"/>
    <property type="molecule type" value="Genomic_DNA"/>
</dbReference>
<protein>
    <submittedName>
        <fullName evidence="2">YbjN domain-containing protein</fullName>
    </submittedName>
</protein>
<gene>
    <name evidence="1" type="ORF">E0H58_34765</name>
    <name evidence="2" type="ORF">E0H92_10355</name>
</gene>
<dbReference type="Proteomes" id="UP000294225">
    <property type="component" value="Unassembled WGS sequence"/>
</dbReference>
<accession>A0A4R0JC54</accession>
<evidence type="ECO:0000313" key="3">
    <source>
        <dbReference type="Proteomes" id="UP000292385"/>
    </source>
</evidence>
<keyword evidence="3" id="KW-1185">Reference proteome</keyword>
<name>A0A4R0JC54_9ACTN</name>
<dbReference type="InterPro" id="IPR019660">
    <property type="entry name" value="Put_sensory_transdc_reg_YbjN"/>
</dbReference>
<evidence type="ECO:0000313" key="4">
    <source>
        <dbReference type="Proteomes" id="UP000294225"/>
    </source>
</evidence>